<evidence type="ECO:0000313" key="7">
    <source>
        <dbReference type="EMBL" id="SDW56661.1"/>
    </source>
</evidence>
<keyword evidence="7" id="KW-0808">Transferase</keyword>
<dbReference type="Proteomes" id="UP000198539">
    <property type="component" value="Unassembled WGS sequence"/>
</dbReference>
<comment type="subcellular location">
    <subcellularLocation>
        <location evidence="1">Membrane</location>
        <topology evidence="1">Multi-pass membrane protein</topology>
    </subcellularLocation>
</comment>
<evidence type="ECO:0000313" key="8">
    <source>
        <dbReference type="Proteomes" id="UP000198539"/>
    </source>
</evidence>
<keyword evidence="5 6" id="KW-0472">Membrane</keyword>
<accession>A0A1H2UKR4</accession>
<evidence type="ECO:0000256" key="2">
    <source>
        <dbReference type="ARBA" id="ARBA00022475"/>
    </source>
</evidence>
<keyword evidence="8" id="KW-1185">Reference proteome</keyword>
<organism evidence="7 8">
    <name type="scientific">Roseicitreum antarcticum</name>
    <dbReference type="NCBI Taxonomy" id="564137"/>
    <lineage>
        <taxon>Bacteria</taxon>
        <taxon>Pseudomonadati</taxon>
        <taxon>Pseudomonadota</taxon>
        <taxon>Alphaproteobacteria</taxon>
        <taxon>Rhodobacterales</taxon>
        <taxon>Paracoccaceae</taxon>
        <taxon>Roseicitreum</taxon>
    </lineage>
</organism>
<feature type="transmembrane region" description="Helical" evidence="6">
    <location>
        <begin position="35"/>
        <end position="52"/>
    </location>
</feature>
<sequence>MANIETNPPRGFGQPTHRLKAGWRDYLRIARLDHMTKHVFILPGIALAILLRGVGETPLLANLVLGFLAAVAVASANYVINEWLDRDFDAHHPEKSQRAAVQTELDPVIVYSFYAALVVTGVGLAALVNATFMVTAAAFVCAGVIYNVQPVRSKDRPYVDVLSESLNNPLRMMLGWAMVDPTTLPPASVLLSFWFGGAFLMNAKRLAEFRDITAEMGQARLALYRRSFAYYTEARLSVANQTYALLCAYFLAIFVAKYRIEYVLLFPFITFLFAEYYAMALRPDSAARRPEKLFRETRLMAVSALIAVLFGVTTFVDIPVLDLLAEQHFIALTPQGAQ</sequence>
<gene>
    <name evidence="7" type="ORF">SAMN04488238_102414</name>
</gene>
<name>A0A1H2UKR4_9RHOB</name>
<dbReference type="GO" id="GO:0009247">
    <property type="term" value="P:glycolipid biosynthetic process"/>
    <property type="evidence" value="ECO:0007669"/>
    <property type="project" value="TreeGrafter"/>
</dbReference>
<feature type="transmembrane region" description="Helical" evidence="6">
    <location>
        <begin position="236"/>
        <end position="256"/>
    </location>
</feature>
<dbReference type="STRING" id="564137.SAMN04488238_102414"/>
<dbReference type="InterPro" id="IPR044878">
    <property type="entry name" value="UbiA_sf"/>
</dbReference>
<dbReference type="PANTHER" id="PTHR11048">
    <property type="entry name" value="PRENYLTRANSFERASES"/>
    <property type="match status" value="1"/>
</dbReference>
<reference evidence="7 8" key="1">
    <citation type="submission" date="2016-10" db="EMBL/GenBank/DDBJ databases">
        <authorList>
            <person name="de Groot N.N."/>
        </authorList>
    </citation>
    <scope>NUCLEOTIDE SEQUENCE [LARGE SCALE GENOMIC DNA]</scope>
    <source>
        <strain evidence="7 8">CGMCC 1.8894</strain>
    </source>
</reference>
<dbReference type="OrthoDB" id="9803632at2"/>
<dbReference type="Gene3D" id="1.10.357.140">
    <property type="entry name" value="UbiA prenyltransferase"/>
    <property type="match status" value="1"/>
</dbReference>
<dbReference type="PANTHER" id="PTHR11048:SF5">
    <property type="entry name" value="DECAPRENYL-PHOSPHATE PHOSPHORIBOSYLTRANSFERASE"/>
    <property type="match status" value="1"/>
</dbReference>
<feature type="transmembrane region" description="Helical" evidence="6">
    <location>
        <begin position="299"/>
        <end position="316"/>
    </location>
</feature>
<keyword evidence="2" id="KW-1003">Cell membrane</keyword>
<evidence type="ECO:0000256" key="3">
    <source>
        <dbReference type="ARBA" id="ARBA00022692"/>
    </source>
</evidence>
<evidence type="ECO:0000256" key="4">
    <source>
        <dbReference type="ARBA" id="ARBA00022989"/>
    </source>
</evidence>
<evidence type="ECO:0000256" key="1">
    <source>
        <dbReference type="ARBA" id="ARBA00004141"/>
    </source>
</evidence>
<dbReference type="Pfam" id="PF01040">
    <property type="entry name" value="UbiA"/>
    <property type="match status" value="1"/>
</dbReference>
<feature type="transmembrane region" description="Helical" evidence="6">
    <location>
        <begin position="262"/>
        <end position="278"/>
    </location>
</feature>
<dbReference type="AlphaFoldDB" id="A0A1H2UKR4"/>
<feature type="transmembrane region" description="Helical" evidence="6">
    <location>
        <begin position="59"/>
        <end position="80"/>
    </location>
</feature>
<proteinExistence type="predicted"/>
<keyword evidence="3 6" id="KW-0812">Transmembrane</keyword>
<dbReference type="EMBL" id="FNOM01000002">
    <property type="protein sequence ID" value="SDW56661.1"/>
    <property type="molecule type" value="Genomic_DNA"/>
</dbReference>
<keyword evidence="4 6" id="KW-1133">Transmembrane helix</keyword>
<feature type="transmembrane region" description="Helical" evidence="6">
    <location>
        <begin position="113"/>
        <end position="146"/>
    </location>
</feature>
<dbReference type="GO" id="GO:0005886">
    <property type="term" value="C:plasma membrane"/>
    <property type="evidence" value="ECO:0007669"/>
    <property type="project" value="TreeGrafter"/>
</dbReference>
<protein>
    <submittedName>
        <fullName evidence="7">4-hydroxybenzoate polyprenyltransferase</fullName>
    </submittedName>
</protein>
<dbReference type="InterPro" id="IPR000537">
    <property type="entry name" value="UbiA_prenyltransferase"/>
</dbReference>
<dbReference type="InterPro" id="IPR039653">
    <property type="entry name" value="Prenyltransferase"/>
</dbReference>
<evidence type="ECO:0000256" key="5">
    <source>
        <dbReference type="ARBA" id="ARBA00023136"/>
    </source>
</evidence>
<dbReference type="RefSeq" id="WP_092886096.1">
    <property type="nucleotide sequence ID" value="NZ_CP061498.1"/>
</dbReference>
<evidence type="ECO:0000256" key="6">
    <source>
        <dbReference type="SAM" id="Phobius"/>
    </source>
</evidence>
<dbReference type="GO" id="GO:0016765">
    <property type="term" value="F:transferase activity, transferring alkyl or aryl (other than methyl) groups"/>
    <property type="evidence" value="ECO:0007669"/>
    <property type="project" value="InterPro"/>
</dbReference>